<dbReference type="AlphaFoldDB" id="A0AAJ1U3X6"/>
<sequence length="183" mass="20484">MSRPPRKPPANAYRKVDFREEARAIVFKDRYDRKYGRAVDTAGTIARALERAYKQGFADAQDPHRSASPVTEPTAGPLEWGFIPPRPRNAFWSCCLFILGRQGNRLRLGHLEPALTERGTQGWRLVVEGYEPELKDVISASSIRPLVKLGLLESAPSSPERLTISARGRATWELYLLSGELGP</sequence>
<reference evidence="1" key="1">
    <citation type="submission" date="2023-07" db="EMBL/GenBank/DDBJ databases">
        <title>Genomic Encyclopedia of Type Strains, Phase IV (KMG-IV): sequencing the most valuable type-strain genomes for metagenomic binning, comparative biology and taxonomic classification.</title>
        <authorList>
            <person name="Goeker M."/>
        </authorList>
    </citation>
    <scope>NUCLEOTIDE SEQUENCE</scope>
    <source>
        <strain evidence="1">DSM 19569</strain>
    </source>
</reference>
<evidence type="ECO:0000313" key="1">
    <source>
        <dbReference type="EMBL" id="MDQ0547638.1"/>
    </source>
</evidence>
<proteinExistence type="predicted"/>
<accession>A0AAJ1U3X6</accession>
<dbReference type="RefSeq" id="WP_043075337.1">
    <property type="nucleotide sequence ID" value="NZ_CP033232.1"/>
</dbReference>
<evidence type="ECO:0000313" key="2">
    <source>
        <dbReference type="Proteomes" id="UP001223420"/>
    </source>
</evidence>
<organism evidence="1 2">
    <name type="scientific">Methylobacterium brachiatum</name>
    <dbReference type="NCBI Taxonomy" id="269660"/>
    <lineage>
        <taxon>Bacteria</taxon>
        <taxon>Pseudomonadati</taxon>
        <taxon>Pseudomonadota</taxon>
        <taxon>Alphaproteobacteria</taxon>
        <taxon>Hyphomicrobiales</taxon>
        <taxon>Methylobacteriaceae</taxon>
        <taxon>Methylobacterium</taxon>
    </lineage>
</organism>
<protein>
    <submittedName>
        <fullName evidence="1">Uncharacterized protein</fullName>
    </submittedName>
</protein>
<dbReference type="Proteomes" id="UP001223420">
    <property type="component" value="Unassembled WGS sequence"/>
</dbReference>
<dbReference type="EMBL" id="JAUSWL010000036">
    <property type="protein sequence ID" value="MDQ0547638.1"/>
    <property type="molecule type" value="Genomic_DNA"/>
</dbReference>
<name>A0AAJ1U3X6_9HYPH</name>
<comment type="caution">
    <text evidence="1">The sequence shown here is derived from an EMBL/GenBank/DDBJ whole genome shotgun (WGS) entry which is preliminary data.</text>
</comment>
<gene>
    <name evidence="1" type="ORF">QO001_006597</name>
</gene>